<feature type="coiled-coil region" evidence="3">
    <location>
        <begin position="217"/>
        <end position="244"/>
    </location>
</feature>
<name>A0A6N1X2G8_9BURK</name>
<evidence type="ECO:0000256" key="2">
    <source>
        <dbReference type="RuleBase" id="RU362097"/>
    </source>
</evidence>
<keyword evidence="5" id="KW-1185">Reference proteome</keyword>
<feature type="chain" id="PRO_5027154059" evidence="2">
    <location>
        <begin position="28"/>
        <end position="468"/>
    </location>
</feature>
<organism evidence="4 5">
    <name type="scientific">Comamonas antarctica</name>
    <dbReference type="NCBI Taxonomy" id="2743470"/>
    <lineage>
        <taxon>Bacteria</taxon>
        <taxon>Pseudomonadati</taxon>
        <taxon>Pseudomonadota</taxon>
        <taxon>Betaproteobacteria</taxon>
        <taxon>Burkholderiales</taxon>
        <taxon>Comamonadaceae</taxon>
        <taxon>Comamonas</taxon>
    </lineage>
</organism>
<dbReference type="PANTHER" id="PTHR30203:SF33">
    <property type="entry name" value="BLR4455 PROTEIN"/>
    <property type="match status" value="1"/>
</dbReference>
<proteinExistence type="inferred from homology"/>
<dbReference type="EMBL" id="CP054840">
    <property type="protein sequence ID" value="QKV52156.1"/>
    <property type="molecule type" value="Genomic_DNA"/>
</dbReference>
<sequence length="468" mass="48863">MNMTDHAWRAPGLALCLALAGCAAAPAAHDARTAPALPAQWPSAGDAAAQAVTEHWWRSFGSAELDRLVQLAGLQSQDLAAAAARVRQAEASARQAGAALLPDVAASIDAGRQGRWGGQAEVSGGRYGAALTASYVVDFWGGNRAARDAAQAGLQATAFDRDTVRLTLTAGVASAWLEDLALRERAAIAEMNLATAERLLGWVASRQRAGAATALELAQQRGLVAAQQRQLAALRQQARAARTALALLLGQPELALEVSAQPAEWAGLHEARIDAGLPAQLLTRRPDLARAEARLASADANVAVARAAMLPRVTLSAGLDAGGSSPGRMFDNPLYALAAGLVAPIFDAGRRAAGRDLAQAQREELLADYRQAIVSAFADVEAALNAAHGLAAQSLAQQQEQRQAQRALALAENRWRAGAESLLTLLDAQRTLYAAQDLGVQLKLARLQARVGLFRALGGGWSAVPSAF</sequence>
<dbReference type="GO" id="GO:0005886">
    <property type="term" value="C:plasma membrane"/>
    <property type="evidence" value="ECO:0007669"/>
    <property type="project" value="UniProtKB-SubCell"/>
</dbReference>
<dbReference type="SUPFAM" id="SSF56954">
    <property type="entry name" value="Outer membrane efflux proteins (OEP)"/>
    <property type="match status" value="1"/>
</dbReference>
<keyword evidence="2" id="KW-0564">Palmitate</keyword>
<keyword evidence="2" id="KW-1134">Transmembrane beta strand</keyword>
<keyword evidence="2" id="KW-0449">Lipoprotein</keyword>
<gene>
    <name evidence="4" type="ORF">HUK68_04145</name>
</gene>
<accession>A0A6N1X2G8</accession>
<dbReference type="AlphaFoldDB" id="A0A6N1X2G8"/>
<evidence type="ECO:0000313" key="5">
    <source>
        <dbReference type="Proteomes" id="UP000509579"/>
    </source>
</evidence>
<dbReference type="Proteomes" id="UP000509579">
    <property type="component" value="Chromosome"/>
</dbReference>
<dbReference type="PANTHER" id="PTHR30203">
    <property type="entry name" value="OUTER MEMBRANE CATION EFFLUX PROTEIN"/>
    <property type="match status" value="1"/>
</dbReference>
<keyword evidence="2" id="KW-0732">Signal</keyword>
<dbReference type="GO" id="GO:0015562">
    <property type="term" value="F:efflux transmembrane transporter activity"/>
    <property type="evidence" value="ECO:0007669"/>
    <property type="project" value="InterPro"/>
</dbReference>
<dbReference type="KEGG" id="aant:HUK68_04145"/>
<protein>
    <submittedName>
        <fullName evidence="4">Efflux transporter outer membrane subunit</fullName>
    </submittedName>
</protein>
<reference evidence="4 5" key="1">
    <citation type="submission" date="2020-06" db="EMBL/GenBank/DDBJ databases">
        <title>Acidovorax antarctica sp. nov., isolated from Corinth ice sheet soil, Antarctic Fields Peninsula.</title>
        <authorList>
            <person name="Xu Q."/>
            <person name="Peng F."/>
        </authorList>
    </citation>
    <scope>NUCLEOTIDE SEQUENCE [LARGE SCALE GENOMIC DNA]</scope>
    <source>
        <strain evidence="4 5">16-35-5</strain>
    </source>
</reference>
<evidence type="ECO:0000256" key="3">
    <source>
        <dbReference type="SAM" id="Coils"/>
    </source>
</evidence>
<keyword evidence="3" id="KW-0175">Coiled coil</keyword>
<dbReference type="RefSeq" id="WP_175503057.1">
    <property type="nucleotide sequence ID" value="NZ_CP054840.1"/>
</dbReference>
<dbReference type="Gene3D" id="2.20.200.10">
    <property type="entry name" value="Outer membrane efflux proteins (OEP)"/>
    <property type="match status" value="1"/>
</dbReference>
<feature type="signal peptide" evidence="2">
    <location>
        <begin position="1"/>
        <end position="27"/>
    </location>
</feature>
<keyword evidence="2" id="KW-0812">Transmembrane</keyword>
<comment type="subcellular location">
    <subcellularLocation>
        <location evidence="2">Cell membrane</location>
        <topology evidence="2">Lipid-anchor</topology>
    </subcellularLocation>
</comment>
<dbReference type="InterPro" id="IPR003423">
    <property type="entry name" value="OMP_efflux"/>
</dbReference>
<dbReference type="Pfam" id="PF02321">
    <property type="entry name" value="OEP"/>
    <property type="match status" value="2"/>
</dbReference>
<keyword evidence="2" id="KW-0472">Membrane</keyword>
<dbReference type="Gene3D" id="1.20.1600.10">
    <property type="entry name" value="Outer membrane efflux proteins (OEP)"/>
    <property type="match status" value="1"/>
</dbReference>
<evidence type="ECO:0000256" key="1">
    <source>
        <dbReference type="ARBA" id="ARBA00007613"/>
    </source>
</evidence>
<evidence type="ECO:0000313" key="4">
    <source>
        <dbReference type="EMBL" id="QKV52156.1"/>
    </source>
</evidence>
<dbReference type="NCBIfam" id="TIGR01845">
    <property type="entry name" value="outer_NodT"/>
    <property type="match status" value="1"/>
</dbReference>
<comment type="similarity">
    <text evidence="1 2">Belongs to the outer membrane factor (OMF) (TC 1.B.17) family.</text>
</comment>
<dbReference type="InterPro" id="IPR010131">
    <property type="entry name" value="MdtP/NodT-like"/>
</dbReference>